<dbReference type="GO" id="GO:0000156">
    <property type="term" value="F:phosphorelay response regulator activity"/>
    <property type="evidence" value="ECO:0007669"/>
    <property type="project" value="TreeGrafter"/>
</dbReference>
<dbReference type="PANTHER" id="PTHR48111">
    <property type="entry name" value="REGULATOR OF RPOS"/>
    <property type="match status" value="1"/>
</dbReference>
<evidence type="ECO:0000259" key="9">
    <source>
        <dbReference type="PROSITE" id="PS51755"/>
    </source>
</evidence>
<dbReference type="GO" id="GO:0006355">
    <property type="term" value="P:regulation of DNA-templated transcription"/>
    <property type="evidence" value="ECO:0007669"/>
    <property type="project" value="InterPro"/>
</dbReference>
<dbReference type="PROSITE" id="PS50110">
    <property type="entry name" value="RESPONSE_REGULATORY"/>
    <property type="match status" value="1"/>
</dbReference>
<evidence type="ECO:0000256" key="1">
    <source>
        <dbReference type="ARBA" id="ARBA00022553"/>
    </source>
</evidence>
<dbReference type="InterPro" id="IPR039420">
    <property type="entry name" value="WalR-like"/>
</dbReference>
<dbReference type="GO" id="GO:0005829">
    <property type="term" value="C:cytosol"/>
    <property type="evidence" value="ECO:0007669"/>
    <property type="project" value="TreeGrafter"/>
</dbReference>
<keyword evidence="5" id="KW-0804">Transcription</keyword>
<dbReference type="InterPro" id="IPR001867">
    <property type="entry name" value="OmpR/PhoB-type_DNA-bd"/>
</dbReference>
<dbReference type="CDD" id="cd00383">
    <property type="entry name" value="trans_reg_C"/>
    <property type="match status" value="1"/>
</dbReference>
<gene>
    <name evidence="10" type="ORF">SAMN04488056_10878</name>
</gene>
<evidence type="ECO:0000256" key="3">
    <source>
        <dbReference type="ARBA" id="ARBA00023015"/>
    </source>
</evidence>
<dbReference type="InterPro" id="IPR001789">
    <property type="entry name" value="Sig_transdc_resp-reg_receiver"/>
</dbReference>
<dbReference type="Gene3D" id="6.10.250.690">
    <property type="match status" value="1"/>
</dbReference>
<organism evidence="10 11">
    <name type="scientific">Cohaesibacter marisflavi</name>
    <dbReference type="NCBI Taxonomy" id="655353"/>
    <lineage>
        <taxon>Bacteria</taxon>
        <taxon>Pseudomonadati</taxon>
        <taxon>Pseudomonadota</taxon>
        <taxon>Alphaproteobacteria</taxon>
        <taxon>Hyphomicrobiales</taxon>
        <taxon>Cohaesibacteraceae</taxon>
    </lineage>
</organism>
<feature type="DNA-binding region" description="OmpR/PhoB-type" evidence="7">
    <location>
        <begin position="127"/>
        <end position="227"/>
    </location>
</feature>
<dbReference type="OrthoDB" id="9802426at2"/>
<dbReference type="GO" id="GO:0000976">
    <property type="term" value="F:transcription cis-regulatory region binding"/>
    <property type="evidence" value="ECO:0007669"/>
    <property type="project" value="TreeGrafter"/>
</dbReference>
<dbReference type="Proteomes" id="UP000199236">
    <property type="component" value="Unassembled WGS sequence"/>
</dbReference>
<evidence type="ECO:0000256" key="7">
    <source>
        <dbReference type="PROSITE-ProRule" id="PRU01091"/>
    </source>
</evidence>
<dbReference type="SUPFAM" id="SSF52172">
    <property type="entry name" value="CheY-like"/>
    <property type="match status" value="1"/>
</dbReference>
<protein>
    <submittedName>
        <fullName evidence="10">Two-component system, OmpR family, response regulator</fullName>
    </submittedName>
</protein>
<dbReference type="SUPFAM" id="SSF46894">
    <property type="entry name" value="C-terminal effector domain of the bipartite response regulators"/>
    <property type="match status" value="1"/>
</dbReference>
<evidence type="ECO:0000256" key="4">
    <source>
        <dbReference type="ARBA" id="ARBA00023125"/>
    </source>
</evidence>
<name>A0A1I5I7Z7_9HYPH</name>
<dbReference type="SMART" id="SM00448">
    <property type="entry name" value="REC"/>
    <property type="match status" value="1"/>
</dbReference>
<dbReference type="PROSITE" id="PS51755">
    <property type="entry name" value="OMPR_PHOB"/>
    <property type="match status" value="1"/>
</dbReference>
<keyword evidence="4 7" id="KW-0238">DNA-binding</keyword>
<dbReference type="Gene3D" id="3.40.50.2300">
    <property type="match status" value="1"/>
</dbReference>
<dbReference type="Pfam" id="PF00486">
    <property type="entry name" value="Trans_reg_C"/>
    <property type="match status" value="1"/>
</dbReference>
<dbReference type="SMART" id="SM00862">
    <property type="entry name" value="Trans_reg_C"/>
    <property type="match status" value="1"/>
</dbReference>
<evidence type="ECO:0000256" key="2">
    <source>
        <dbReference type="ARBA" id="ARBA00023012"/>
    </source>
</evidence>
<keyword evidence="3" id="KW-0805">Transcription regulation</keyword>
<evidence type="ECO:0000313" key="11">
    <source>
        <dbReference type="Proteomes" id="UP000199236"/>
    </source>
</evidence>
<dbReference type="PANTHER" id="PTHR48111:SF4">
    <property type="entry name" value="DNA-BINDING DUAL TRANSCRIPTIONAL REGULATOR OMPR"/>
    <property type="match status" value="1"/>
</dbReference>
<dbReference type="InterPro" id="IPR011006">
    <property type="entry name" value="CheY-like_superfamily"/>
</dbReference>
<proteinExistence type="predicted"/>
<evidence type="ECO:0000256" key="6">
    <source>
        <dbReference type="PROSITE-ProRule" id="PRU00169"/>
    </source>
</evidence>
<keyword evidence="11" id="KW-1185">Reference proteome</keyword>
<sequence>MQRIHIIEDDPEISALLSSYLDARHFQCVVSESAEVAYRRGNVMFDLLIVDLMLPGESGLEFCKKVRATSSVPIIILSAVKGDTERIIGLELGADDYMEKPFNPRELLARINALLRRTGPGERKTSAGKLSFDGWVLDLTNEQLHAPRNLLVPLSTREYAVLSILAQASPNPVSRDELAQLLIGHDIEPGDRRIDILVSRLRKKLTDVDSKAQYIRTVRNQGYKFCCEIESSNGTSSARSTTL</sequence>
<evidence type="ECO:0000256" key="5">
    <source>
        <dbReference type="ARBA" id="ARBA00023163"/>
    </source>
</evidence>
<dbReference type="Pfam" id="PF00072">
    <property type="entry name" value="Response_reg"/>
    <property type="match status" value="1"/>
</dbReference>
<feature type="domain" description="Response regulatory" evidence="8">
    <location>
        <begin position="3"/>
        <end position="115"/>
    </location>
</feature>
<reference evidence="10 11" key="1">
    <citation type="submission" date="2016-10" db="EMBL/GenBank/DDBJ databases">
        <authorList>
            <person name="de Groot N.N."/>
        </authorList>
    </citation>
    <scope>NUCLEOTIDE SEQUENCE [LARGE SCALE GENOMIC DNA]</scope>
    <source>
        <strain evidence="10 11">CGMCC 1.9157</strain>
    </source>
</reference>
<keyword evidence="1 6" id="KW-0597">Phosphoprotein</keyword>
<dbReference type="STRING" id="655353.SAMN04488056_10878"/>
<dbReference type="GO" id="GO:0032993">
    <property type="term" value="C:protein-DNA complex"/>
    <property type="evidence" value="ECO:0007669"/>
    <property type="project" value="TreeGrafter"/>
</dbReference>
<evidence type="ECO:0000313" key="10">
    <source>
        <dbReference type="EMBL" id="SFO56151.1"/>
    </source>
</evidence>
<dbReference type="EMBL" id="FOVR01000008">
    <property type="protein sequence ID" value="SFO56151.1"/>
    <property type="molecule type" value="Genomic_DNA"/>
</dbReference>
<keyword evidence="2" id="KW-0902">Two-component regulatory system</keyword>
<feature type="modified residue" description="4-aspartylphosphate" evidence="6">
    <location>
        <position position="51"/>
    </location>
</feature>
<dbReference type="Gene3D" id="1.10.10.10">
    <property type="entry name" value="Winged helix-like DNA-binding domain superfamily/Winged helix DNA-binding domain"/>
    <property type="match status" value="1"/>
</dbReference>
<dbReference type="InterPro" id="IPR016032">
    <property type="entry name" value="Sig_transdc_resp-reg_C-effctor"/>
</dbReference>
<dbReference type="InterPro" id="IPR036388">
    <property type="entry name" value="WH-like_DNA-bd_sf"/>
</dbReference>
<dbReference type="RefSeq" id="WP_090073646.1">
    <property type="nucleotide sequence ID" value="NZ_FOVR01000008.1"/>
</dbReference>
<dbReference type="AlphaFoldDB" id="A0A1I5I7Z7"/>
<accession>A0A1I5I7Z7</accession>
<evidence type="ECO:0000259" key="8">
    <source>
        <dbReference type="PROSITE" id="PS50110"/>
    </source>
</evidence>
<feature type="domain" description="OmpR/PhoB-type" evidence="9">
    <location>
        <begin position="127"/>
        <end position="227"/>
    </location>
</feature>